<dbReference type="GeneID" id="81126208"/>
<dbReference type="Proteomes" id="UP001596461">
    <property type="component" value="Unassembled WGS sequence"/>
</dbReference>
<evidence type="ECO:0000313" key="2">
    <source>
        <dbReference type="Proteomes" id="UP001596461"/>
    </source>
</evidence>
<comment type="caution">
    <text evidence="1">The sequence shown here is derived from an EMBL/GenBank/DDBJ whole genome shotgun (WGS) entry which is preliminary data.</text>
</comment>
<dbReference type="RefSeq" id="WP_284031324.1">
    <property type="nucleotide sequence ID" value="NZ_CP126154.1"/>
</dbReference>
<keyword evidence="2" id="KW-1185">Reference proteome</keyword>
<proteinExistence type="predicted"/>
<protein>
    <submittedName>
        <fullName evidence="1">Uncharacterized protein</fullName>
    </submittedName>
</protein>
<name>A0ABD5WFV4_9EURY</name>
<sequence>MEIEFEVDGQRRGPNAGDVPVVEGARVRVASDLATTAYRNIWQVTVDDLDDLQGRADAEWLWVSPPRSNGTDAHVVAVPRRR</sequence>
<reference evidence="1 2" key="1">
    <citation type="journal article" date="2019" name="Int. J. Syst. Evol. Microbiol.">
        <title>The Global Catalogue of Microorganisms (GCM) 10K type strain sequencing project: providing services to taxonomists for standard genome sequencing and annotation.</title>
        <authorList>
            <consortium name="The Broad Institute Genomics Platform"/>
            <consortium name="The Broad Institute Genome Sequencing Center for Infectious Disease"/>
            <person name="Wu L."/>
            <person name="Ma J."/>
        </authorList>
    </citation>
    <scope>NUCLEOTIDE SEQUENCE [LARGE SCALE GENOMIC DNA]</scope>
    <source>
        <strain evidence="1 2">DT31</strain>
    </source>
</reference>
<dbReference type="EMBL" id="JBHTAH010000013">
    <property type="protein sequence ID" value="MFC7070677.1"/>
    <property type="molecule type" value="Genomic_DNA"/>
</dbReference>
<gene>
    <name evidence="1" type="ORF">ACFQL9_13565</name>
</gene>
<dbReference type="AlphaFoldDB" id="A0ABD5WFV4"/>
<organism evidence="1 2">
    <name type="scientific">Halobaculum lipolyticum</name>
    <dbReference type="NCBI Taxonomy" id="3032001"/>
    <lineage>
        <taxon>Archaea</taxon>
        <taxon>Methanobacteriati</taxon>
        <taxon>Methanobacteriota</taxon>
        <taxon>Stenosarchaea group</taxon>
        <taxon>Halobacteria</taxon>
        <taxon>Halobacteriales</taxon>
        <taxon>Haloferacaceae</taxon>
        <taxon>Halobaculum</taxon>
    </lineage>
</organism>
<accession>A0ABD5WFV4</accession>
<evidence type="ECO:0000313" key="1">
    <source>
        <dbReference type="EMBL" id="MFC7070677.1"/>
    </source>
</evidence>